<dbReference type="Gene3D" id="2.70.150.10">
    <property type="entry name" value="Calcium-transporting ATPase, cytoplasmic transduction domain A"/>
    <property type="match status" value="1"/>
</dbReference>
<dbReference type="InterPro" id="IPR023298">
    <property type="entry name" value="ATPase_P-typ_TM_dom_sf"/>
</dbReference>
<dbReference type="InterPro" id="IPR059000">
    <property type="entry name" value="ATPase_P-type_domA"/>
</dbReference>
<dbReference type="GO" id="GO:0005886">
    <property type="term" value="C:plasma membrane"/>
    <property type="evidence" value="ECO:0007669"/>
    <property type="project" value="TreeGrafter"/>
</dbReference>
<dbReference type="Gene3D" id="3.40.50.1000">
    <property type="entry name" value="HAD superfamily/HAD-like"/>
    <property type="match status" value="1"/>
</dbReference>
<dbReference type="PANTHER" id="PTHR24093">
    <property type="entry name" value="CATION TRANSPORTING ATPASE"/>
    <property type="match status" value="1"/>
</dbReference>
<evidence type="ECO:0000256" key="3">
    <source>
        <dbReference type="SAM" id="Phobius"/>
    </source>
</evidence>
<dbReference type="Proteomes" id="UP000507222">
    <property type="component" value="Unassembled WGS sequence"/>
</dbReference>
<dbReference type="SUPFAM" id="SSF81665">
    <property type="entry name" value="Calcium ATPase, transmembrane domain M"/>
    <property type="match status" value="1"/>
</dbReference>
<evidence type="ECO:0000259" key="5">
    <source>
        <dbReference type="Pfam" id="PF00690"/>
    </source>
</evidence>
<accession>A0A6J5UH02</accession>
<dbReference type="AlphaFoldDB" id="A0A6J5UH02"/>
<gene>
    <name evidence="6" type="ORF">CURHAP_LOCUS24557</name>
</gene>
<dbReference type="EMBL" id="CAEKDK010000004">
    <property type="protein sequence ID" value="CAB4275629.1"/>
    <property type="molecule type" value="Genomic_DNA"/>
</dbReference>
<feature type="region of interest" description="Disordered" evidence="2">
    <location>
        <begin position="90"/>
        <end position="110"/>
    </location>
</feature>
<name>A0A6J5UH02_PRUAR</name>
<keyword evidence="3" id="KW-1133">Transmembrane helix</keyword>
<proteinExistence type="predicted"/>
<evidence type="ECO:0000313" key="7">
    <source>
        <dbReference type="Proteomes" id="UP000507222"/>
    </source>
</evidence>
<evidence type="ECO:0000256" key="2">
    <source>
        <dbReference type="SAM" id="MobiDB-lite"/>
    </source>
</evidence>
<dbReference type="InterPro" id="IPR008250">
    <property type="entry name" value="ATPase_P-typ_transduc_dom_A_sf"/>
</dbReference>
<sequence>MADTRSSGHHLDLESQQTVLLITGTNPPRVDHWRWIFVILQARKLLISPRANRANKVSPQSLPQLSSSAIHYTVISTVAAGDTPDLELPGTTEISPASPQVSGDVPLSRDSTASDAELQHANVAKIVKDKDFVSLEKFGGTRKIAEALNTDLKNGIPGDQEDHRRMVNASSTTQAPAPSFFKLLLQSCNNYTVVLLFVAGLLSIGFGIKAEGLRTGWYEGAIRMFAILIHVIAPSIRDFWLENSHNHNAVIQTAGMSKNGVEAVRGGCPCELSVSDVVPGDLVCLKQGSVVPADGLFVSGEFLVLDDGMETTIDDNKPFMFYGAKVVSGNGRMLVTSVGTDMALGELMNRVAHTPNRAQLPAQLDKMNTRTQIAGLSISILLLVVLFLRFLFEKKDYSSGLPELRGKPAASKEIMNEMGKILMKPSGQISILTTALAILLVGVVEGIPLFVTLAITYWNRKTLSGKAVAQEILSCVTMGSVTTICTDKTGVLTLNSLEVDVCYIGNEVIENDCVTKIDTRVREALCNGICTPLLKPSSSCSSSEDPLLPWAANLGMETEILRQSHTILEEKELSNNEEGSGVLMKKSSDNEGDMCLHCWKGPATTILAMCSHYTDSRGTTKVMDEQLDWLLSIL</sequence>
<evidence type="ECO:0000256" key="1">
    <source>
        <dbReference type="ARBA" id="ARBA00022842"/>
    </source>
</evidence>
<keyword evidence="1" id="KW-0460">Magnesium</keyword>
<evidence type="ECO:0000259" key="4">
    <source>
        <dbReference type="Pfam" id="PF00122"/>
    </source>
</evidence>
<dbReference type="GO" id="GO:0000166">
    <property type="term" value="F:nucleotide binding"/>
    <property type="evidence" value="ECO:0007669"/>
    <property type="project" value="InterPro"/>
</dbReference>
<reference evidence="6 7" key="1">
    <citation type="submission" date="2020-05" db="EMBL/GenBank/DDBJ databases">
        <authorList>
            <person name="Campoy J."/>
            <person name="Schneeberger K."/>
            <person name="Spophaly S."/>
        </authorList>
    </citation>
    <scope>NUCLEOTIDE SEQUENCE [LARGE SCALE GENOMIC DNA]</scope>
    <source>
        <strain evidence="6">PruArmRojPasFocal</strain>
    </source>
</reference>
<dbReference type="Gene3D" id="3.40.1110.10">
    <property type="entry name" value="Calcium-transporting ATPase, cytoplasmic domain N"/>
    <property type="match status" value="1"/>
</dbReference>
<feature type="transmembrane region" description="Helical" evidence="3">
    <location>
        <begin position="429"/>
        <end position="458"/>
    </location>
</feature>
<dbReference type="InterPro" id="IPR023214">
    <property type="entry name" value="HAD_sf"/>
</dbReference>
<protein>
    <submittedName>
        <fullName evidence="6">Uncharacterized protein</fullName>
    </submittedName>
</protein>
<keyword evidence="3" id="KW-0472">Membrane</keyword>
<feature type="compositionally biased region" description="Polar residues" evidence="2">
    <location>
        <begin position="92"/>
        <end position="101"/>
    </location>
</feature>
<feature type="domain" description="P-type ATPase A" evidence="4">
    <location>
        <begin position="256"/>
        <end position="351"/>
    </location>
</feature>
<dbReference type="Gene3D" id="1.20.1110.10">
    <property type="entry name" value="Calcium-transporting ATPase, transmembrane domain"/>
    <property type="match status" value="1"/>
</dbReference>
<keyword evidence="3" id="KW-0812">Transmembrane</keyword>
<feature type="transmembrane region" description="Helical" evidence="3">
    <location>
        <begin position="373"/>
        <end position="392"/>
    </location>
</feature>
<dbReference type="Pfam" id="PF00690">
    <property type="entry name" value="Cation_ATPase_N"/>
    <property type="match status" value="1"/>
</dbReference>
<dbReference type="InterPro" id="IPR004014">
    <property type="entry name" value="ATPase_P-typ_cation-transptr_N"/>
</dbReference>
<dbReference type="SUPFAM" id="SSF81653">
    <property type="entry name" value="Calcium ATPase, transduction domain A"/>
    <property type="match status" value="1"/>
</dbReference>
<dbReference type="PANTHER" id="PTHR24093:SF470">
    <property type="entry name" value="CALCIUM-TRANSPORTING ATPASE 12, PLASMA MEMBRANE-TYPE-LIKE"/>
    <property type="match status" value="1"/>
</dbReference>
<evidence type="ECO:0000313" key="6">
    <source>
        <dbReference type="EMBL" id="CAB4275629.1"/>
    </source>
</evidence>
<feature type="domain" description="Cation-transporting P-type ATPase N-terminal" evidence="5">
    <location>
        <begin position="140"/>
        <end position="203"/>
    </location>
</feature>
<feature type="transmembrane region" description="Helical" evidence="3">
    <location>
        <begin position="188"/>
        <end position="208"/>
    </location>
</feature>
<dbReference type="GO" id="GO:0005388">
    <property type="term" value="F:P-type calcium transporter activity"/>
    <property type="evidence" value="ECO:0007669"/>
    <property type="project" value="TreeGrafter"/>
</dbReference>
<organism evidence="6 7">
    <name type="scientific">Prunus armeniaca</name>
    <name type="common">Apricot</name>
    <name type="synonym">Armeniaca vulgaris</name>
    <dbReference type="NCBI Taxonomy" id="36596"/>
    <lineage>
        <taxon>Eukaryota</taxon>
        <taxon>Viridiplantae</taxon>
        <taxon>Streptophyta</taxon>
        <taxon>Embryophyta</taxon>
        <taxon>Tracheophyta</taxon>
        <taxon>Spermatophyta</taxon>
        <taxon>Magnoliopsida</taxon>
        <taxon>eudicotyledons</taxon>
        <taxon>Gunneridae</taxon>
        <taxon>Pentapetalae</taxon>
        <taxon>rosids</taxon>
        <taxon>fabids</taxon>
        <taxon>Rosales</taxon>
        <taxon>Rosaceae</taxon>
        <taxon>Amygdaloideae</taxon>
        <taxon>Amygdaleae</taxon>
        <taxon>Prunus</taxon>
    </lineage>
</organism>
<dbReference type="InterPro" id="IPR023299">
    <property type="entry name" value="ATPase_P-typ_cyto_dom_N"/>
</dbReference>
<dbReference type="Pfam" id="PF00122">
    <property type="entry name" value="E1-E2_ATPase"/>
    <property type="match status" value="1"/>
</dbReference>